<dbReference type="Proteomes" id="UP001153636">
    <property type="component" value="Chromosome 3"/>
</dbReference>
<evidence type="ECO:0000256" key="1">
    <source>
        <dbReference type="SAM" id="SignalP"/>
    </source>
</evidence>
<name>A0A9P0CTI3_9CUCU</name>
<gene>
    <name evidence="3" type="ORF">PSYICH_LOCUS8948</name>
</gene>
<protein>
    <recommendedName>
        <fullName evidence="2">C-type lectin domain-containing protein</fullName>
    </recommendedName>
</protein>
<dbReference type="InterPro" id="IPR001304">
    <property type="entry name" value="C-type_lectin-like"/>
</dbReference>
<dbReference type="AlphaFoldDB" id="A0A9P0CTI3"/>
<reference evidence="3" key="1">
    <citation type="submission" date="2022-01" db="EMBL/GenBank/DDBJ databases">
        <authorList>
            <person name="King R."/>
        </authorList>
    </citation>
    <scope>NUCLEOTIDE SEQUENCE</scope>
</reference>
<dbReference type="Gene3D" id="3.10.100.10">
    <property type="entry name" value="Mannose-Binding Protein A, subunit A"/>
    <property type="match status" value="1"/>
</dbReference>
<evidence type="ECO:0000313" key="3">
    <source>
        <dbReference type="EMBL" id="CAH1107851.1"/>
    </source>
</evidence>
<dbReference type="Pfam" id="PF00059">
    <property type="entry name" value="Lectin_C"/>
    <property type="match status" value="1"/>
</dbReference>
<feature type="signal peptide" evidence="1">
    <location>
        <begin position="1"/>
        <end position="19"/>
    </location>
</feature>
<dbReference type="InterPro" id="IPR016186">
    <property type="entry name" value="C-type_lectin-like/link_sf"/>
</dbReference>
<dbReference type="InterPro" id="IPR016187">
    <property type="entry name" value="CTDL_fold"/>
</dbReference>
<proteinExistence type="predicted"/>
<evidence type="ECO:0000313" key="4">
    <source>
        <dbReference type="Proteomes" id="UP001153636"/>
    </source>
</evidence>
<keyword evidence="4" id="KW-1185">Reference proteome</keyword>
<dbReference type="SUPFAM" id="SSF56436">
    <property type="entry name" value="C-type lectin-like"/>
    <property type="match status" value="1"/>
</dbReference>
<keyword evidence="1" id="KW-0732">Signal</keyword>
<evidence type="ECO:0000259" key="2">
    <source>
        <dbReference type="PROSITE" id="PS50041"/>
    </source>
</evidence>
<dbReference type="PROSITE" id="PS50041">
    <property type="entry name" value="C_TYPE_LECTIN_2"/>
    <property type="match status" value="1"/>
</dbReference>
<dbReference type="OrthoDB" id="6046583at2759"/>
<sequence length="161" mass="17969">MHSLLATLCLCICLTITVAFEENDTQLRPFKVGKKLYFVNPQKLDANTAKKACEARPGLQLVAIENDDDNLAIQTELIRAFGNTAGQFFWTSGKQIPSGSDNWVWLSTGKTMDDFFWDDGEPFNTKGDCLKALGMIEGKELTWYVENCNKALMSICEAVSK</sequence>
<feature type="domain" description="C-type lectin" evidence="2">
    <location>
        <begin position="32"/>
        <end position="157"/>
    </location>
</feature>
<organism evidence="3 4">
    <name type="scientific">Psylliodes chrysocephalus</name>
    <dbReference type="NCBI Taxonomy" id="3402493"/>
    <lineage>
        <taxon>Eukaryota</taxon>
        <taxon>Metazoa</taxon>
        <taxon>Ecdysozoa</taxon>
        <taxon>Arthropoda</taxon>
        <taxon>Hexapoda</taxon>
        <taxon>Insecta</taxon>
        <taxon>Pterygota</taxon>
        <taxon>Neoptera</taxon>
        <taxon>Endopterygota</taxon>
        <taxon>Coleoptera</taxon>
        <taxon>Polyphaga</taxon>
        <taxon>Cucujiformia</taxon>
        <taxon>Chrysomeloidea</taxon>
        <taxon>Chrysomelidae</taxon>
        <taxon>Galerucinae</taxon>
        <taxon>Alticini</taxon>
        <taxon>Psylliodes</taxon>
    </lineage>
</organism>
<dbReference type="CDD" id="cd00037">
    <property type="entry name" value="CLECT"/>
    <property type="match status" value="1"/>
</dbReference>
<dbReference type="SMART" id="SM00034">
    <property type="entry name" value="CLECT"/>
    <property type="match status" value="1"/>
</dbReference>
<dbReference type="EMBL" id="OV651815">
    <property type="protein sequence ID" value="CAH1107851.1"/>
    <property type="molecule type" value="Genomic_DNA"/>
</dbReference>
<feature type="chain" id="PRO_5040479368" description="C-type lectin domain-containing protein" evidence="1">
    <location>
        <begin position="20"/>
        <end position="161"/>
    </location>
</feature>
<accession>A0A9P0CTI3</accession>